<dbReference type="PANTHER" id="PTHR43037">
    <property type="entry name" value="UNNAMED PRODUCT-RELATED"/>
    <property type="match status" value="1"/>
</dbReference>
<dbReference type="InterPro" id="IPR029058">
    <property type="entry name" value="AB_hydrolase_fold"/>
</dbReference>
<sequence length="248" mass="26304">MTSVTRRSVVVTGAAAVLSLPVASRAGAAVYADARLMARPGAHSLPFGGGTENLHLDRRDAVLFASENRDPAAVTPLILALHGAGQVGLDMIEPLRALARRRGFAVLAPTARGDSWRLRHGPVGLDAAFIDLSLQTAFDRLAVDPARIAVLGMSDGASYALSLGLANGDLFSDVIAMEPLRFRTPTTVGASRYFISIGRRDEVSGLVNVVQMADDLKAQGFDVELAEHGGGHVMDRNHLSRAIDRFLT</sequence>
<keyword evidence="5" id="KW-1185">Reference proteome</keyword>
<dbReference type="InterPro" id="IPR006311">
    <property type="entry name" value="TAT_signal"/>
</dbReference>
<dbReference type="RefSeq" id="WP_249750729.1">
    <property type="nucleotide sequence ID" value="NZ_CP097298.1"/>
</dbReference>
<name>A0ABY4SS81_9CAUL</name>
<dbReference type="PROSITE" id="PS51318">
    <property type="entry name" value="TAT"/>
    <property type="match status" value="1"/>
</dbReference>
<dbReference type="Gene3D" id="3.40.50.1820">
    <property type="entry name" value="alpha/beta hydrolase"/>
    <property type="match status" value="1"/>
</dbReference>
<evidence type="ECO:0000256" key="3">
    <source>
        <dbReference type="SAM" id="SignalP"/>
    </source>
</evidence>
<reference evidence="4" key="1">
    <citation type="submission" date="2022-05" db="EMBL/GenBank/DDBJ databases">
        <title>Brevundimonas albigilva TT17 genome sequence.</title>
        <authorList>
            <person name="Lee K."/>
            <person name="Son H."/>
        </authorList>
    </citation>
    <scope>NUCLEOTIDE SEQUENCE</scope>
    <source>
        <strain evidence="4">TT17</strain>
    </source>
</reference>
<evidence type="ECO:0000313" key="5">
    <source>
        <dbReference type="Proteomes" id="UP001055429"/>
    </source>
</evidence>
<protein>
    <recommendedName>
        <fullName evidence="6">Esterase</fullName>
    </recommendedName>
</protein>
<accession>A0ABY4SS81</accession>
<evidence type="ECO:0000256" key="2">
    <source>
        <dbReference type="ARBA" id="ARBA00022801"/>
    </source>
</evidence>
<feature type="chain" id="PRO_5045385922" description="Esterase" evidence="3">
    <location>
        <begin position="29"/>
        <end position="248"/>
    </location>
</feature>
<feature type="signal peptide" evidence="3">
    <location>
        <begin position="1"/>
        <end position="28"/>
    </location>
</feature>
<dbReference type="PANTHER" id="PTHR43037:SF5">
    <property type="entry name" value="FERULOYL ESTERASE"/>
    <property type="match status" value="1"/>
</dbReference>
<gene>
    <name evidence="4" type="ORF">M8231_06350</name>
</gene>
<dbReference type="Proteomes" id="UP001055429">
    <property type="component" value="Chromosome"/>
</dbReference>
<organism evidence="4 5">
    <name type="scientific">Brevundimonas albigilva</name>
    <dbReference type="NCBI Taxonomy" id="1312364"/>
    <lineage>
        <taxon>Bacteria</taxon>
        <taxon>Pseudomonadati</taxon>
        <taxon>Pseudomonadota</taxon>
        <taxon>Alphaproteobacteria</taxon>
        <taxon>Caulobacterales</taxon>
        <taxon>Caulobacteraceae</taxon>
        <taxon>Brevundimonas</taxon>
    </lineage>
</organism>
<evidence type="ECO:0008006" key="6">
    <source>
        <dbReference type="Google" id="ProtNLM"/>
    </source>
</evidence>
<evidence type="ECO:0000256" key="1">
    <source>
        <dbReference type="ARBA" id="ARBA00022729"/>
    </source>
</evidence>
<keyword evidence="2" id="KW-0378">Hydrolase</keyword>
<proteinExistence type="predicted"/>
<dbReference type="SUPFAM" id="SSF53474">
    <property type="entry name" value="alpha/beta-Hydrolases"/>
    <property type="match status" value="1"/>
</dbReference>
<evidence type="ECO:0000313" key="4">
    <source>
        <dbReference type="EMBL" id="URI16591.1"/>
    </source>
</evidence>
<dbReference type="EMBL" id="CP097649">
    <property type="protein sequence ID" value="URI16591.1"/>
    <property type="molecule type" value="Genomic_DNA"/>
</dbReference>
<keyword evidence="1 3" id="KW-0732">Signal</keyword>
<dbReference type="InterPro" id="IPR050955">
    <property type="entry name" value="Plant_Biomass_Hydrol_Est"/>
</dbReference>